<feature type="transmembrane region" description="Helical" evidence="1">
    <location>
        <begin position="39"/>
        <end position="58"/>
    </location>
</feature>
<keyword evidence="1" id="KW-0812">Transmembrane</keyword>
<keyword evidence="3" id="KW-1185">Reference proteome</keyword>
<keyword evidence="1" id="KW-1133">Transmembrane helix</keyword>
<protein>
    <submittedName>
        <fullName evidence="2">Uncharacterized protein</fullName>
    </submittedName>
</protein>
<proteinExistence type="predicted"/>
<accession>A0A3M7RII5</accession>
<keyword evidence="1" id="KW-0472">Membrane</keyword>
<dbReference type="AlphaFoldDB" id="A0A3M7RII5"/>
<dbReference type="Proteomes" id="UP000276133">
    <property type="component" value="Unassembled WGS sequence"/>
</dbReference>
<evidence type="ECO:0000313" key="2">
    <source>
        <dbReference type="EMBL" id="RNA23406.1"/>
    </source>
</evidence>
<comment type="caution">
    <text evidence="2">The sequence shown here is derived from an EMBL/GenBank/DDBJ whole genome shotgun (WGS) entry which is preliminary data.</text>
</comment>
<sequence>MPKTTLSSIFILVNTAYINDSKSDTVTYQKNQIGSLIMHYFYLEKIFHFLTVFLLLFSSEIIRKKKQKTIEYEKLFLLKSF</sequence>
<evidence type="ECO:0000256" key="1">
    <source>
        <dbReference type="SAM" id="Phobius"/>
    </source>
</evidence>
<gene>
    <name evidence="2" type="ORF">BpHYR1_050743</name>
</gene>
<dbReference type="EMBL" id="REGN01003293">
    <property type="protein sequence ID" value="RNA23406.1"/>
    <property type="molecule type" value="Genomic_DNA"/>
</dbReference>
<evidence type="ECO:0000313" key="3">
    <source>
        <dbReference type="Proteomes" id="UP000276133"/>
    </source>
</evidence>
<name>A0A3M7RII5_BRAPC</name>
<reference evidence="2 3" key="1">
    <citation type="journal article" date="2018" name="Sci. Rep.">
        <title>Genomic signatures of local adaptation to the degree of environmental predictability in rotifers.</title>
        <authorList>
            <person name="Franch-Gras L."/>
            <person name="Hahn C."/>
            <person name="Garcia-Roger E.M."/>
            <person name="Carmona M.J."/>
            <person name="Serra M."/>
            <person name="Gomez A."/>
        </authorList>
    </citation>
    <scope>NUCLEOTIDE SEQUENCE [LARGE SCALE GENOMIC DNA]</scope>
    <source>
        <strain evidence="2">HYR1</strain>
    </source>
</reference>
<organism evidence="2 3">
    <name type="scientific">Brachionus plicatilis</name>
    <name type="common">Marine rotifer</name>
    <name type="synonym">Brachionus muelleri</name>
    <dbReference type="NCBI Taxonomy" id="10195"/>
    <lineage>
        <taxon>Eukaryota</taxon>
        <taxon>Metazoa</taxon>
        <taxon>Spiralia</taxon>
        <taxon>Gnathifera</taxon>
        <taxon>Rotifera</taxon>
        <taxon>Eurotatoria</taxon>
        <taxon>Monogononta</taxon>
        <taxon>Pseudotrocha</taxon>
        <taxon>Ploima</taxon>
        <taxon>Brachionidae</taxon>
        <taxon>Brachionus</taxon>
    </lineage>
</organism>